<dbReference type="SUPFAM" id="SSF55282">
    <property type="entry name" value="RL5-like"/>
    <property type="match status" value="1"/>
</dbReference>
<dbReference type="InterPro" id="IPR022803">
    <property type="entry name" value="Ribosomal_uL5_dom_sf"/>
</dbReference>
<evidence type="ECO:0000256" key="2">
    <source>
        <dbReference type="SAM" id="MobiDB-lite"/>
    </source>
</evidence>
<dbReference type="GeneID" id="56029538"/>
<proteinExistence type="inferred from homology"/>
<comment type="similarity">
    <text evidence="1">Belongs to the UPF0201 family.</text>
</comment>
<dbReference type="InterPro" id="IPR002739">
    <property type="entry name" value="PAB1135-like"/>
</dbReference>
<name>A0A7D5L2U4_9EURY</name>
<sequence>MTTVYSIDARIEVPVRDTEVTARVADAVENLFPNAEFEHEPGTLVAETHTLDPFSDQLHEQEILDTARREFAKGTTEDGFSFSLKKQAAFQGVINFSVGEPDELGDIEVTVTVREPTVEEYIDHIAPPTEDGRPVDPNGNRRR</sequence>
<gene>
    <name evidence="3" type="ORF">HUG10_11855</name>
</gene>
<evidence type="ECO:0000313" key="3">
    <source>
        <dbReference type="EMBL" id="QLG28203.1"/>
    </source>
</evidence>
<dbReference type="KEGG" id="halg:HUG10_11855"/>
<dbReference type="Pfam" id="PF01877">
    <property type="entry name" value="RNA_binding"/>
    <property type="match status" value="1"/>
</dbReference>
<protein>
    <recommendedName>
        <fullName evidence="1">UPF0201 protein HUG10_11855</fullName>
    </recommendedName>
</protein>
<dbReference type="Proteomes" id="UP000509750">
    <property type="component" value="Chromosome"/>
</dbReference>
<organism evidence="3 4">
    <name type="scientific">Halorarum halophilum</name>
    <dbReference type="NCBI Taxonomy" id="2743090"/>
    <lineage>
        <taxon>Archaea</taxon>
        <taxon>Methanobacteriati</taxon>
        <taxon>Methanobacteriota</taxon>
        <taxon>Stenosarchaea group</taxon>
        <taxon>Halobacteria</taxon>
        <taxon>Halobacteriales</taxon>
        <taxon>Haloferacaceae</taxon>
        <taxon>Halorarum</taxon>
    </lineage>
</organism>
<evidence type="ECO:0000256" key="1">
    <source>
        <dbReference type="HAMAP-Rule" id="MF_01112"/>
    </source>
</evidence>
<dbReference type="Gene3D" id="3.30.1440.10">
    <property type="match status" value="1"/>
</dbReference>
<reference evidence="3 4" key="1">
    <citation type="submission" date="2020-07" db="EMBL/GenBank/DDBJ databases">
        <title>Gai3-2, isolated from salt lake.</title>
        <authorList>
            <person name="Cui H."/>
            <person name="Shi X."/>
        </authorList>
    </citation>
    <scope>NUCLEOTIDE SEQUENCE [LARGE SCALE GENOMIC DNA]</scope>
    <source>
        <strain evidence="3 4">Gai3-2</strain>
    </source>
</reference>
<accession>A0A7D5L2U4</accession>
<evidence type="ECO:0000313" key="4">
    <source>
        <dbReference type="Proteomes" id="UP000509750"/>
    </source>
</evidence>
<dbReference type="AlphaFoldDB" id="A0A7D5L2U4"/>
<feature type="region of interest" description="Disordered" evidence="2">
    <location>
        <begin position="124"/>
        <end position="143"/>
    </location>
</feature>
<dbReference type="HAMAP" id="MF_01112">
    <property type="entry name" value="UPF0201"/>
    <property type="match status" value="1"/>
</dbReference>
<dbReference type="RefSeq" id="WP_179169778.1">
    <property type="nucleotide sequence ID" value="NZ_CP058529.1"/>
</dbReference>
<dbReference type="PANTHER" id="PTHR39652:SF1">
    <property type="entry name" value="UPF0201 PROTEIN TK1335"/>
    <property type="match status" value="1"/>
</dbReference>
<keyword evidence="4" id="KW-1185">Reference proteome</keyword>
<dbReference type="EMBL" id="CP058529">
    <property type="protein sequence ID" value="QLG28203.1"/>
    <property type="molecule type" value="Genomic_DNA"/>
</dbReference>
<dbReference type="PANTHER" id="PTHR39652">
    <property type="entry name" value="UPF0201 PROTEIN TK1335"/>
    <property type="match status" value="1"/>
</dbReference>
<dbReference type="OrthoDB" id="7819at2157"/>